<feature type="domain" description="RNase III" evidence="6">
    <location>
        <begin position="1"/>
        <end position="132"/>
    </location>
</feature>
<dbReference type="EC" id="3.1.26.-" evidence="5"/>
<sequence length="132" mass="14865">MSQSVDPKQLNGLALAYMGDAVYEQAIREHLISLGKTKPKRLHASATNYVSAKAQAYLIDNMLTEAILTEEELSYYKRGRNAKSYTKAKNADSKTYSRSTGFEALIGYLYLTGQSTRLDEVITWCIKDIEKQ</sequence>
<comment type="cofactor">
    <cofactor evidence="5">
        <name>Mg(2+)</name>
        <dbReference type="ChEBI" id="CHEBI:18420"/>
    </cofactor>
</comment>
<gene>
    <name evidence="7" type="primary">rnc2</name>
    <name evidence="5" type="synonym">mrnC</name>
    <name evidence="7" type="ORF">AKA01nite_14940</name>
</gene>
<dbReference type="Pfam" id="PF00636">
    <property type="entry name" value="Ribonuclease_3"/>
    <property type="match status" value="1"/>
</dbReference>
<keyword evidence="3 5" id="KW-0255">Endonuclease</keyword>
<feature type="active site" evidence="5">
    <location>
        <position position="20"/>
    </location>
</feature>
<keyword evidence="5" id="KW-0694">RNA-binding</keyword>
<proteinExistence type="inferred from homology"/>
<protein>
    <recommendedName>
        <fullName evidence="5">Mini-ribonuclease 3</fullName>
        <shortName evidence="5">Mini-3</shortName>
        <shortName evidence="5">Mini-RNase 3</shortName>
        <ecNumber evidence="5">3.1.26.-</ecNumber>
    </recommendedName>
    <alternativeName>
        <fullName evidence="5">Mini-RNase III</fullName>
        <shortName evidence="5">Mini-III</shortName>
    </alternativeName>
</protein>
<dbReference type="GO" id="GO:0004525">
    <property type="term" value="F:ribonuclease III activity"/>
    <property type="evidence" value="ECO:0007669"/>
    <property type="project" value="InterPro"/>
</dbReference>
<accession>A0A511AW64</accession>
<comment type="similarity">
    <text evidence="5">Belongs to the MrnC RNase family.</text>
</comment>
<evidence type="ECO:0000256" key="2">
    <source>
        <dbReference type="ARBA" id="ARBA00022722"/>
    </source>
</evidence>
<evidence type="ECO:0000313" key="7">
    <source>
        <dbReference type="EMBL" id="GEK91872.1"/>
    </source>
</evidence>
<dbReference type="GO" id="GO:0006364">
    <property type="term" value="P:rRNA processing"/>
    <property type="evidence" value="ECO:0007669"/>
    <property type="project" value="UniProtKB-UniRule"/>
</dbReference>
<dbReference type="SMART" id="SM00535">
    <property type="entry name" value="RIBOc"/>
    <property type="match status" value="1"/>
</dbReference>
<dbReference type="AlphaFoldDB" id="A0A511AW64"/>
<dbReference type="InterPro" id="IPR008226">
    <property type="entry name" value="Mini3_fam"/>
</dbReference>
<evidence type="ECO:0000256" key="5">
    <source>
        <dbReference type="HAMAP-Rule" id="MF_01468"/>
    </source>
</evidence>
<comment type="function">
    <text evidence="5">Involved in correct processing of both the 5' and 3' ends of 23S rRNA precursor. Processes 30S rRNA precursor transcript even in absence of ribonuclease 3 (Rnc); Rnc processes 30S rRNA into smaller rRNA precursors.</text>
</comment>
<evidence type="ECO:0000259" key="6">
    <source>
        <dbReference type="SMART" id="SM00535"/>
    </source>
</evidence>
<dbReference type="InterPro" id="IPR036389">
    <property type="entry name" value="RNase_III_sf"/>
</dbReference>
<dbReference type="PIRSF" id="PIRSF005520">
    <property type="entry name" value="UCP005520"/>
    <property type="match status" value="1"/>
</dbReference>
<keyword evidence="5" id="KW-0699">rRNA-binding</keyword>
<dbReference type="Gene3D" id="1.10.1520.10">
    <property type="entry name" value="Ribonuclease III domain"/>
    <property type="match status" value="1"/>
</dbReference>
<keyword evidence="1 5" id="KW-0698">rRNA processing</keyword>
<dbReference type="HAMAP" id="MF_01468">
    <property type="entry name" value="RNase_Mini_III"/>
    <property type="match status" value="1"/>
</dbReference>
<keyword evidence="8" id="KW-1185">Reference proteome</keyword>
<keyword evidence="5" id="KW-0690">Ribosome biogenesis</keyword>
<keyword evidence="5" id="KW-0460">Magnesium</keyword>
<dbReference type="PANTHER" id="PTHR34276:SF1">
    <property type="entry name" value="MINI-RIBONUCLEASE 3"/>
    <property type="match status" value="1"/>
</dbReference>
<dbReference type="OrthoDB" id="46571at2"/>
<organism evidence="7 8">
    <name type="scientific">Alkalibacterium kapii</name>
    <dbReference type="NCBI Taxonomy" id="426704"/>
    <lineage>
        <taxon>Bacteria</taxon>
        <taxon>Bacillati</taxon>
        <taxon>Bacillota</taxon>
        <taxon>Bacilli</taxon>
        <taxon>Lactobacillales</taxon>
        <taxon>Carnobacteriaceae</taxon>
        <taxon>Alkalibacterium</taxon>
    </lineage>
</organism>
<keyword evidence="2 5" id="KW-0540">Nuclease</keyword>
<evidence type="ECO:0000256" key="3">
    <source>
        <dbReference type="ARBA" id="ARBA00022759"/>
    </source>
</evidence>
<dbReference type="GO" id="GO:0019843">
    <property type="term" value="F:rRNA binding"/>
    <property type="evidence" value="ECO:0007669"/>
    <property type="project" value="UniProtKB-UniRule"/>
</dbReference>
<dbReference type="Proteomes" id="UP000321662">
    <property type="component" value="Unassembled WGS sequence"/>
</dbReference>
<dbReference type="GO" id="GO:0005737">
    <property type="term" value="C:cytoplasm"/>
    <property type="evidence" value="ECO:0007669"/>
    <property type="project" value="UniProtKB-SubCell"/>
</dbReference>
<dbReference type="PANTHER" id="PTHR34276">
    <property type="entry name" value="MINI-RIBONUCLEASE 3"/>
    <property type="match status" value="1"/>
</dbReference>
<reference evidence="7 8" key="1">
    <citation type="submission" date="2019-07" db="EMBL/GenBank/DDBJ databases">
        <title>Whole genome shotgun sequence of Alkalibacterium kapii NBRC 103247.</title>
        <authorList>
            <person name="Hosoyama A."/>
            <person name="Uohara A."/>
            <person name="Ohji S."/>
            <person name="Ichikawa N."/>
        </authorList>
    </citation>
    <scope>NUCLEOTIDE SEQUENCE [LARGE SCALE GENOMIC DNA]</scope>
    <source>
        <strain evidence="7 8">NBRC 103247</strain>
    </source>
</reference>
<dbReference type="SUPFAM" id="SSF69065">
    <property type="entry name" value="RNase III domain-like"/>
    <property type="match status" value="1"/>
</dbReference>
<evidence type="ECO:0000256" key="4">
    <source>
        <dbReference type="ARBA" id="ARBA00022801"/>
    </source>
</evidence>
<comment type="caution">
    <text evidence="7">The sequence shown here is derived from an EMBL/GenBank/DDBJ whole genome shotgun (WGS) entry which is preliminary data.</text>
</comment>
<evidence type="ECO:0000256" key="1">
    <source>
        <dbReference type="ARBA" id="ARBA00022552"/>
    </source>
</evidence>
<dbReference type="InterPro" id="IPR000999">
    <property type="entry name" value="RNase_III_dom"/>
</dbReference>
<comment type="subunit">
    <text evidence="5">Homodimer.</text>
</comment>
<keyword evidence="5" id="KW-0963">Cytoplasm</keyword>
<name>A0A511AW64_9LACT</name>
<keyword evidence="4 5" id="KW-0378">Hydrolase</keyword>
<dbReference type="EMBL" id="BJUY01000021">
    <property type="protein sequence ID" value="GEK91872.1"/>
    <property type="molecule type" value="Genomic_DNA"/>
</dbReference>
<comment type="subcellular location">
    <subcellularLocation>
        <location evidence="5">Cytoplasm</location>
    </subcellularLocation>
</comment>
<evidence type="ECO:0000313" key="8">
    <source>
        <dbReference type="Proteomes" id="UP000321662"/>
    </source>
</evidence>
<dbReference type="RefSeq" id="WP_146924683.1">
    <property type="nucleotide sequence ID" value="NZ_BJUY01000021.1"/>
</dbReference>